<evidence type="ECO:0008006" key="4">
    <source>
        <dbReference type="Google" id="ProtNLM"/>
    </source>
</evidence>
<feature type="signal peptide" evidence="1">
    <location>
        <begin position="1"/>
        <end position="31"/>
    </location>
</feature>
<evidence type="ECO:0000256" key="1">
    <source>
        <dbReference type="SAM" id="SignalP"/>
    </source>
</evidence>
<keyword evidence="1" id="KW-0732">Signal</keyword>
<reference evidence="2 3" key="1">
    <citation type="submission" date="2019-12" db="EMBL/GenBank/DDBJ databases">
        <title>Deinococcus sp. HMF7620 Genome sequencing and assembly.</title>
        <authorList>
            <person name="Kang H."/>
            <person name="Kim H."/>
            <person name="Joh K."/>
        </authorList>
    </citation>
    <scope>NUCLEOTIDE SEQUENCE [LARGE SCALE GENOMIC DNA]</scope>
    <source>
        <strain evidence="2 3">HMF7620</strain>
    </source>
</reference>
<dbReference type="AlphaFoldDB" id="A0A7C9HUD2"/>
<evidence type="ECO:0000313" key="2">
    <source>
        <dbReference type="EMBL" id="MVN89293.1"/>
    </source>
</evidence>
<proteinExistence type="predicted"/>
<dbReference type="EMBL" id="WQLB01000052">
    <property type="protein sequence ID" value="MVN89293.1"/>
    <property type="molecule type" value="Genomic_DNA"/>
</dbReference>
<protein>
    <recommendedName>
        <fullName evidence="4">Lipoprotein</fullName>
    </recommendedName>
</protein>
<gene>
    <name evidence="2" type="ORF">GO986_21390</name>
</gene>
<dbReference type="PROSITE" id="PS51257">
    <property type="entry name" value="PROKAR_LIPOPROTEIN"/>
    <property type="match status" value="1"/>
</dbReference>
<organism evidence="2 3">
    <name type="scientific">Deinococcus arboris</name>
    <dbReference type="NCBI Taxonomy" id="2682977"/>
    <lineage>
        <taxon>Bacteria</taxon>
        <taxon>Thermotogati</taxon>
        <taxon>Deinococcota</taxon>
        <taxon>Deinococci</taxon>
        <taxon>Deinococcales</taxon>
        <taxon>Deinococcaceae</taxon>
        <taxon>Deinococcus</taxon>
    </lineage>
</organism>
<dbReference type="Proteomes" id="UP000483286">
    <property type="component" value="Unassembled WGS sequence"/>
</dbReference>
<accession>A0A7C9HUD2</accession>
<feature type="chain" id="PRO_5028928822" description="Lipoprotein" evidence="1">
    <location>
        <begin position="32"/>
        <end position="199"/>
    </location>
</feature>
<sequence>MSSRAAHARSMNRILSLTVLTLALTSCGGTAPLPSTPFIVGQVDVAGLQPDAISHTAVEGVPHIPVPVALNGQFQLPLPADPSPDGTFYGSPLCSGTVIQSNTQAQFMTLSTDRLRLWHHGTLQGFVTTRRLQGDNVYTYEYVYATLPTIVRGEQLCGNVTKTFALDYQQGWNLVEWTLTGNHLTLGSVANQRLTWRRP</sequence>
<evidence type="ECO:0000313" key="3">
    <source>
        <dbReference type="Proteomes" id="UP000483286"/>
    </source>
</evidence>
<name>A0A7C9HUD2_9DEIO</name>
<keyword evidence="3" id="KW-1185">Reference proteome</keyword>
<comment type="caution">
    <text evidence="2">The sequence shown here is derived from an EMBL/GenBank/DDBJ whole genome shotgun (WGS) entry which is preliminary data.</text>
</comment>